<gene>
    <name evidence="1" type="ORF">WMSIL1_LOCUS13519</name>
</gene>
<protein>
    <submittedName>
        <fullName evidence="1">Uncharacterized protein</fullName>
    </submittedName>
</protein>
<name>A0A564ZAK1_HYMDI</name>
<organism evidence="1 2">
    <name type="scientific">Hymenolepis diminuta</name>
    <name type="common">Rat tapeworm</name>
    <dbReference type="NCBI Taxonomy" id="6216"/>
    <lineage>
        <taxon>Eukaryota</taxon>
        <taxon>Metazoa</taxon>
        <taxon>Spiralia</taxon>
        <taxon>Lophotrochozoa</taxon>
        <taxon>Platyhelminthes</taxon>
        <taxon>Cestoda</taxon>
        <taxon>Eucestoda</taxon>
        <taxon>Cyclophyllidea</taxon>
        <taxon>Hymenolepididae</taxon>
        <taxon>Hymenolepis</taxon>
    </lineage>
</organism>
<keyword evidence="2" id="KW-1185">Reference proteome</keyword>
<dbReference type="Proteomes" id="UP000321570">
    <property type="component" value="Unassembled WGS sequence"/>
</dbReference>
<evidence type="ECO:0000313" key="1">
    <source>
        <dbReference type="EMBL" id="VUZ55898.1"/>
    </source>
</evidence>
<reference evidence="1 2" key="1">
    <citation type="submission" date="2019-07" db="EMBL/GenBank/DDBJ databases">
        <authorList>
            <person name="Jastrzebski P J."/>
            <person name="Paukszto L."/>
            <person name="Jastrzebski P J."/>
        </authorList>
    </citation>
    <scope>NUCLEOTIDE SEQUENCE [LARGE SCALE GENOMIC DNA]</scope>
    <source>
        <strain evidence="1 2">WMS-il1</strain>
    </source>
</reference>
<sequence>MCEIVYLIVTPGSLRVNIVCPQVAHPHGSEKLTKCTSDDNCRGTADLDMFVNHSYPHRLLLFLQSSRLIKASIQLCPHMRPHTHTHTHRDCCVSDTSSFAPSFLQFSLPLGRSYCGLFNAAWSNQFLVFCFIAVSPYSNRKRLTDTY</sequence>
<dbReference type="EMBL" id="CABIJS010000697">
    <property type="protein sequence ID" value="VUZ55898.1"/>
    <property type="molecule type" value="Genomic_DNA"/>
</dbReference>
<dbReference type="AlphaFoldDB" id="A0A564ZAK1"/>
<proteinExistence type="predicted"/>
<evidence type="ECO:0000313" key="2">
    <source>
        <dbReference type="Proteomes" id="UP000321570"/>
    </source>
</evidence>
<accession>A0A564ZAK1</accession>